<sequence>MSELDVYKIQQIVDNGNAVQISLIEDVQTEPLSQKQLITENVAKKLDEDTKKQVMPLLEAILQAQPTIRVKSYAQTNISITMPKNRYEKMGRPQVGDKLQVDLKKI</sequence>
<name>A0A075FKD7_9ARCH</name>
<reference evidence="1" key="1">
    <citation type="journal article" date="2014" name="Genome Biol. Evol.">
        <title>Pangenome evidence for extensive interdomain horizontal transfer affecting lineage core and shell genes in uncultured planktonic thaumarchaeota and euryarchaeota.</title>
        <authorList>
            <person name="Deschamps P."/>
            <person name="Zivanovic Y."/>
            <person name="Moreira D."/>
            <person name="Rodriguez-Valera F."/>
            <person name="Lopez-Garcia P."/>
        </authorList>
    </citation>
    <scope>NUCLEOTIDE SEQUENCE</scope>
</reference>
<protein>
    <submittedName>
        <fullName evidence="1">Uncharacterized protein</fullName>
    </submittedName>
</protein>
<organism evidence="1">
    <name type="scientific">uncultured marine thaumarchaeote AD1000_18_B11</name>
    <dbReference type="NCBI Taxonomy" id="1455896"/>
    <lineage>
        <taxon>Archaea</taxon>
        <taxon>Nitrososphaerota</taxon>
        <taxon>environmental samples</taxon>
    </lineage>
</organism>
<proteinExistence type="predicted"/>
<accession>A0A075FKD7</accession>
<dbReference type="AlphaFoldDB" id="A0A075FKD7"/>
<dbReference type="EMBL" id="KF900353">
    <property type="protein sequence ID" value="AIE91965.1"/>
    <property type="molecule type" value="Genomic_DNA"/>
</dbReference>
<evidence type="ECO:0000313" key="1">
    <source>
        <dbReference type="EMBL" id="AIE91965.1"/>
    </source>
</evidence>